<reference evidence="3 4" key="1">
    <citation type="journal article" date="2011" name="Nature">
        <title>Genome sequencing reveals insights into physiology and longevity of the naked mole rat.</title>
        <authorList>
            <person name="Kim E.B."/>
            <person name="Fang X."/>
            <person name="Fushan A.A."/>
            <person name="Huang Z."/>
            <person name="Lobanov A.V."/>
            <person name="Han L."/>
            <person name="Marino S.M."/>
            <person name="Sun X."/>
            <person name="Turanov A.A."/>
            <person name="Yang P."/>
            <person name="Yim S.H."/>
            <person name="Zhao X."/>
            <person name="Kasaikina M.V."/>
            <person name="Stoletzki N."/>
            <person name="Peng C."/>
            <person name="Polak P."/>
            <person name="Xiong Z."/>
            <person name="Kiezun A."/>
            <person name="Zhu Y."/>
            <person name="Chen Y."/>
            <person name="Kryukov G.V."/>
            <person name="Zhang Q."/>
            <person name="Peshkin L."/>
            <person name="Yang L."/>
            <person name="Bronson R.T."/>
            <person name="Buffenstein R."/>
            <person name="Wang B."/>
            <person name="Han C."/>
            <person name="Li Q."/>
            <person name="Chen L."/>
            <person name="Zhao W."/>
            <person name="Sunyaev S.R."/>
            <person name="Park T.J."/>
            <person name="Zhang G."/>
            <person name="Wang J."/>
            <person name="Gladyshev V.N."/>
        </authorList>
    </citation>
    <scope>NUCLEOTIDE SEQUENCE [LARGE SCALE GENOMIC DNA]</scope>
</reference>
<name>G5BN80_HETGA</name>
<proteinExistence type="predicted"/>
<dbReference type="EMBL" id="JH171123">
    <property type="protein sequence ID" value="EHB10741.1"/>
    <property type="molecule type" value="Genomic_DNA"/>
</dbReference>
<feature type="region of interest" description="Disordered" evidence="1">
    <location>
        <begin position="78"/>
        <end position="119"/>
    </location>
</feature>
<evidence type="ECO:0000313" key="3">
    <source>
        <dbReference type="EMBL" id="EHB10741.1"/>
    </source>
</evidence>
<feature type="signal peptide" evidence="2">
    <location>
        <begin position="1"/>
        <end position="23"/>
    </location>
</feature>
<gene>
    <name evidence="3" type="ORF">GW7_07834</name>
</gene>
<feature type="chain" id="PRO_5003474591" evidence="2">
    <location>
        <begin position="24"/>
        <end position="119"/>
    </location>
</feature>
<dbReference type="InParanoid" id="G5BN80"/>
<dbReference type="Proteomes" id="UP000006813">
    <property type="component" value="Unassembled WGS sequence"/>
</dbReference>
<dbReference type="AlphaFoldDB" id="G5BN80"/>
<evidence type="ECO:0000256" key="1">
    <source>
        <dbReference type="SAM" id="MobiDB-lite"/>
    </source>
</evidence>
<evidence type="ECO:0000256" key="2">
    <source>
        <dbReference type="SAM" id="SignalP"/>
    </source>
</evidence>
<sequence>MALSCLATLLLLLLLLRPEGAQGAELQVSGAFRSQGGRLVLQLWPAQQVRGEALQQQVGWGVRGQGAPGTPWAYAPGPPRCVFSSSKKPKSPKKPAIATSPPPRKALELRPLHPLRGPG</sequence>
<organism evidence="3 4">
    <name type="scientific">Heterocephalus glaber</name>
    <name type="common">Naked mole rat</name>
    <dbReference type="NCBI Taxonomy" id="10181"/>
    <lineage>
        <taxon>Eukaryota</taxon>
        <taxon>Metazoa</taxon>
        <taxon>Chordata</taxon>
        <taxon>Craniata</taxon>
        <taxon>Vertebrata</taxon>
        <taxon>Euteleostomi</taxon>
        <taxon>Mammalia</taxon>
        <taxon>Eutheria</taxon>
        <taxon>Euarchontoglires</taxon>
        <taxon>Glires</taxon>
        <taxon>Rodentia</taxon>
        <taxon>Hystricomorpha</taxon>
        <taxon>Bathyergidae</taxon>
        <taxon>Heterocephalus</taxon>
    </lineage>
</organism>
<accession>G5BN80</accession>
<protein>
    <submittedName>
        <fullName evidence="3">Uncharacterized protein</fullName>
    </submittedName>
</protein>
<keyword evidence="2" id="KW-0732">Signal</keyword>
<evidence type="ECO:0000313" key="4">
    <source>
        <dbReference type="Proteomes" id="UP000006813"/>
    </source>
</evidence>